<dbReference type="InterPro" id="IPR000683">
    <property type="entry name" value="Gfo/Idh/MocA-like_OxRdtase_N"/>
</dbReference>
<comment type="caution">
    <text evidence="4">The sequence shown here is derived from an EMBL/GenBank/DDBJ whole genome shotgun (WGS) entry which is preliminary data.</text>
</comment>
<dbReference type="InterPro" id="IPR006311">
    <property type="entry name" value="TAT_signal"/>
</dbReference>
<reference evidence="4" key="1">
    <citation type="journal article" date="2014" name="Int. J. Syst. Evol. Microbiol.">
        <title>Complete genome sequence of Corynebacterium casei LMG S-19264T (=DSM 44701T), isolated from a smear-ripened cheese.</title>
        <authorList>
            <consortium name="US DOE Joint Genome Institute (JGI-PGF)"/>
            <person name="Walter F."/>
            <person name="Albersmeier A."/>
            <person name="Kalinowski J."/>
            <person name="Ruckert C."/>
        </authorList>
    </citation>
    <scope>NUCLEOTIDE SEQUENCE</scope>
    <source>
        <strain evidence="4">KCTC 12988</strain>
    </source>
</reference>
<evidence type="ECO:0000256" key="1">
    <source>
        <dbReference type="SAM" id="MobiDB-lite"/>
    </source>
</evidence>
<keyword evidence="5" id="KW-1185">Reference proteome</keyword>
<dbReference type="AlphaFoldDB" id="A0A918TM55"/>
<evidence type="ECO:0000313" key="5">
    <source>
        <dbReference type="Proteomes" id="UP000644507"/>
    </source>
</evidence>
<sequence>MDNTPSDSSKPSLPSRRKFLAGVGATAATLGSLPIAASANVAGSDRLKIGLVGTGGRGSGAVIQTLKANPAAQLVAAGDAFESRLKGNGPRKAGGLDLITNRLEQSKMGGQIDLPAERRFVGFDAYKDVIDNCDLVLLTTTPGFRPLHFETAIAAGKHVFMEKPVCTDAHGYNRVIRSAQLADEKGLKVVVGLQRHYQDVYLQAFEKVHGEGLIGDIISAQCYWNGARPWTVTREPGWSELEYQMHNWYHFNYLCGDHISEQHVHNMDVVNWFMSGDNEKGGHPVSAQGMGGRSGWEDDKTSQIFDHHYVEYRYADGKILNSQCRQIRGCKNRVGEEIHGTKGILTLSTGEIKDYSGKVLWRYRAPREGVIDPFQQEHNRLHAAIKENSTLNNAYYGADSSFTAVLGRLATYTGQEVGWEEATKSDFNLLPDDINWDSPAPVQPKEDGTYPSPMPGVTKLPWA</sequence>
<dbReference type="Proteomes" id="UP000644507">
    <property type="component" value="Unassembled WGS sequence"/>
</dbReference>
<organism evidence="4 5">
    <name type="scientific">Roseibacillus persicicus</name>
    <dbReference type="NCBI Taxonomy" id="454148"/>
    <lineage>
        <taxon>Bacteria</taxon>
        <taxon>Pseudomonadati</taxon>
        <taxon>Verrucomicrobiota</taxon>
        <taxon>Verrucomicrobiia</taxon>
        <taxon>Verrucomicrobiales</taxon>
        <taxon>Verrucomicrobiaceae</taxon>
        <taxon>Roseibacillus</taxon>
    </lineage>
</organism>
<proteinExistence type="predicted"/>
<accession>A0A918TM55</accession>
<dbReference type="Pfam" id="PF22725">
    <property type="entry name" value="GFO_IDH_MocA_C3"/>
    <property type="match status" value="1"/>
</dbReference>
<evidence type="ECO:0000313" key="4">
    <source>
        <dbReference type="EMBL" id="GHC52091.1"/>
    </source>
</evidence>
<dbReference type="Gene3D" id="3.40.50.720">
    <property type="entry name" value="NAD(P)-binding Rossmann-like Domain"/>
    <property type="match status" value="1"/>
</dbReference>
<dbReference type="Gene3D" id="3.30.360.10">
    <property type="entry name" value="Dihydrodipicolinate Reductase, domain 2"/>
    <property type="match status" value="1"/>
</dbReference>
<dbReference type="Pfam" id="PF01408">
    <property type="entry name" value="GFO_IDH_MocA"/>
    <property type="match status" value="1"/>
</dbReference>
<protein>
    <submittedName>
        <fullName evidence="4">Dehydrogenase</fullName>
    </submittedName>
</protein>
<feature type="domain" description="GFO/IDH/MocA-like oxidoreductase" evidence="3">
    <location>
        <begin position="207"/>
        <end position="345"/>
    </location>
</feature>
<dbReference type="InterPro" id="IPR055170">
    <property type="entry name" value="GFO_IDH_MocA-like_dom"/>
</dbReference>
<dbReference type="PANTHER" id="PTHR43818">
    <property type="entry name" value="BCDNA.GH03377"/>
    <property type="match status" value="1"/>
</dbReference>
<evidence type="ECO:0000259" key="2">
    <source>
        <dbReference type="Pfam" id="PF01408"/>
    </source>
</evidence>
<dbReference type="SUPFAM" id="SSF51735">
    <property type="entry name" value="NAD(P)-binding Rossmann-fold domains"/>
    <property type="match status" value="1"/>
</dbReference>
<dbReference type="GO" id="GO:0000166">
    <property type="term" value="F:nucleotide binding"/>
    <property type="evidence" value="ECO:0007669"/>
    <property type="project" value="InterPro"/>
</dbReference>
<reference evidence="4" key="2">
    <citation type="submission" date="2020-09" db="EMBL/GenBank/DDBJ databases">
        <authorList>
            <person name="Sun Q."/>
            <person name="Kim S."/>
        </authorList>
    </citation>
    <scope>NUCLEOTIDE SEQUENCE</scope>
    <source>
        <strain evidence="4">KCTC 12988</strain>
    </source>
</reference>
<feature type="domain" description="Gfo/Idh/MocA-like oxidoreductase N-terminal" evidence="2">
    <location>
        <begin position="47"/>
        <end position="192"/>
    </location>
</feature>
<dbReference type="PROSITE" id="PS51318">
    <property type="entry name" value="TAT"/>
    <property type="match status" value="1"/>
</dbReference>
<dbReference type="PANTHER" id="PTHR43818:SF5">
    <property type="entry name" value="OXIDOREDUCTASE FAMILY PROTEIN"/>
    <property type="match status" value="1"/>
</dbReference>
<evidence type="ECO:0000259" key="3">
    <source>
        <dbReference type="Pfam" id="PF22725"/>
    </source>
</evidence>
<dbReference type="RefSeq" id="WP_189569598.1">
    <property type="nucleotide sequence ID" value="NZ_BMXI01000006.1"/>
</dbReference>
<dbReference type="InterPro" id="IPR050463">
    <property type="entry name" value="Gfo/Idh/MocA_oxidrdct_glycsds"/>
</dbReference>
<dbReference type="InterPro" id="IPR036291">
    <property type="entry name" value="NAD(P)-bd_dom_sf"/>
</dbReference>
<gene>
    <name evidence="4" type="ORF">GCM10007100_18010</name>
</gene>
<feature type="region of interest" description="Disordered" evidence="1">
    <location>
        <begin position="439"/>
        <end position="463"/>
    </location>
</feature>
<name>A0A918TM55_9BACT</name>
<dbReference type="EMBL" id="BMXI01000006">
    <property type="protein sequence ID" value="GHC52091.1"/>
    <property type="molecule type" value="Genomic_DNA"/>
</dbReference>
<dbReference type="SUPFAM" id="SSF55347">
    <property type="entry name" value="Glyceraldehyde-3-phosphate dehydrogenase-like, C-terminal domain"/>
    <property type="match status" value="1"/>
</dbReference>